<dbReference type="InterPro" id="IPR008963">
    <property type="entry name" value="Purple_acid_Pase-like_N"/>
</dbReference>
<dbReference type="AlphaFoldDB" id="A0A1F7HJU3"/>
<keyword evidence="2" id="KW-0472">Membrane</keyword>
<dbReference type="Pfam" id="PF19077">
    <property type="entry name" value="Big_13"/>
    <property type="match status" value="1"/>
</dbReference>
<accession>A0A1F7HJU3</accession>
<evidence type="ECO:0000313" key="4">
    <source>
        <dbReference type="EMBL" id="OGK31510.1"/>
    </source>
</evidence>
<dbReference type="GO" id="GO:0003993">
    <property type="term" value="F:acid phosphatase activity"/>
    <property type="evidence" value="ECO:0007669"/>
    <property type="project" value="InterPro"/>
</dbReference>
<protein>
    <recommendedName>
        <fullName evidence="3">Bacterial Ig-like domain-containing protein</fullName>
    </recommendedName>
</protein>
<sequence length="426" mass="46720">MFYSKFYLKKEFKIPTILSIFLIMIAVYITGRFLLTSSIPTRAQKGNVEKVELVNLYPNQVTFAWISEEAEEGWVLYGTSPESLTNTASDLRDNGGKRGKYKNHFTILKALNNSTKYYALIVSGEKLVYENNDKPFEFTTPKTVVNKSNQKPAYGKVFSSQNIPLEGALVLLSINDFKKMGALSTQNGEWLIPLNYILDNKLIQAAPSKVDIVKFELYGNDSLKSNINAHMSDISPLNQDVIIGKNYDILNKEDVLGSSTGGVITLDTVDFLYPRENSIISASIPLIKGVALPNSTVSLTLKGEKTNKSYSLKADPDGQWNLNTISFLTPGKYTLTLSSNNETGNKIEKKRSFTIAKSGEQVLGESTPSAITVTPEPTASPTLEPTQPIPSPSPTIPVSGNSAIYMWIASIALVAVGFGLILFSSL</sequence>
<feature type="domain" description="Bacterial Ig-like" evidence="3">
    <location>
        <begin position="277"/>
        <end position="355"/>
    </location>
</feature>
<dbReference type="GO" id="GO:0046872">
    <property type="term" value="F:metal ion binding"/>
    <property type="evidence" value="ECO:0007669"/>
    <property type="project" value="InterPro"/>
</dbReference>
<keyword evidence="2" id="KW-0812">Transmembrane</keyword>
<dbReference type="Proteomes" id="UP000177199">
    <property type="component" value="Unassembled WGS sequence"/>
</dbReference>
<dbReference type="EMBL" id="MFZV01000004">
    <property type="protein sequence ID" value="OGK31510.1"/>
    <property type="molecule type" value="Genomic_DNA"/>
</dbReference>
<dbReference type="SUPFAM" id="SSF49363">
    <property type="entry name" value="Purple acid phosphatase, N-terminal domain"/>
    <property type="match status" value="1"/>
</dbReference>
<reference evidence="4 5" key="1">
    <citation type="journal article" date="2016" name="Nat. Commun.">
        <title>Thousands of microbial genomes shed light on interconnected biogeochemical processes in an aquifer system.</title>
        <authorList>
            <person name="Anantharaman K."/>
            <person name="Brown C.T."/>
            <person name="Hug L.A."/>
            <person name="Sharon I."/>
            <person name="Castelle C.J."/>
            <person name="Probst A.J."/>
            <person name="Thomas B.C."/>
            <person name="Singh A."/>
            <person name="Wilkins M.J."/>
            <person name="Karaoz U."/>
            <person name="Brodie E.L."/>
            <person name="Williams K.H."/>
            <person name="Hubbard S.S."/>
            <person name="Banfield J.F."/>
        </authorList>
    </citation>
    <scope>NUCLEOTIDE SEQUENCE [LARGE SCALE GENOMIC DNA]</scope>
</reference>
<dbReference type="InterPro" id="IPR013783">
    <property type="entry name" value="Ig-like_fold"/>
</dbReference>
<dbReference type="Gene3D" id="2.60.40.380">
    <property type="entry name" value="Purple acid phosphatase-like, N-terminal"/>
    <property type="match status" value="1"/>
</dbReference>
<keyword evidence="2" id="KW-1133">Transmembrane helix</keyword>
<comment type="caution">
    <text evidence="4">The sequence shown here is derived from an EMBL/GenBank/DDBJ whole genome shotgun (WGS) entry which is preliminary data.</text>
</comment>
<proteinExistence type="predicted"/>
<name>A0A1F7HJU3_9BACT</name>
<feature type="transmembrane region" description="Helical" evidence="2">
    <location>
        <begin position="404"/>
        <end position="423"/>
    </location>
</feature>
<evidence type="ECO:0000313" key="5">
    <source>
        <dbReference type="Proteomes" id="UP000177199"/>
    </source>
</evidence>
<organism evidence="4 5">
    <name type="scientific">Candidatus Roizmanbacteria bacterium RIFCSPHIGHO2_12_FULL_33_9</name>
    <dbReference type="NCBI Taxonomy" id="1802045"/>
    <lineage>
        <taxon>Bacteria</taxon>
        <taxon>Candidatus Roizmaniibacteriota</taxon>
    </lineage>
</organism>
<feature type="compositionally biased region" description="Polar residues" evidence="1">
    <location>
        <begin position="375"/>
        <end position="384"/>
    </location>
</feature>
<feature type="transmembrane region" description="Helical" evidence="2">
    <location>
        <begin position="12"/>
        <end position="35"/>
    </location>
</feature>
<dbReference type="Gene3D" id="2.60.40.10">
    <property type="entry name" value="Immunoglobulins"/>
    <property type="match status" value="1"/>
</dbReference>
<feature type="region of interest" description="Disordered" evidence="1">
    <location>
        <begin position="375"/>
        <end position="394"/>
    </location>
</feature>
<evidence type="ECO:0000259" key="3">
    <source>
        <dbReference type="Pfam" id="PF19077"/>
    </source>
</evidence>
<dbReference type="InterPro" id="IPR044016">
    <property type="entry name" value="Big_13"/>
</dbReference>
<gene>
    <name evidence="4" type="ORF">A3F29_04160</name>
</gene>
<evidence type="ECO:0000256" key="1">
    <source>
        <dbReference type="SAM" id="MobiDB-lite"/>
    </source>
</evidence>
<evidence type="ECO:0000256" key="2">
    <source>
        <dbReference type="SAM" id="Phobius"/>
    </source>
</evidence>